<dbReference type="CTD" id="78773684"/>
<proteinExistence type="predicted"/>
<dbReference type="KEGG" id="crq:GCK72_003730"/>
<dbReference type="Proteomes" id="UP000483820">
    <property type="component" value="Chromosome II"/>
</dbReference>
<evidence type="ECO:0000313" key="3">
    <source>
        <dbReference type="Proteomes" id="UP000483820"/>
    </source>
</evidence>
<feature type="region of interest" description="Disordered" evidence="1">
    <location>
        <begin position="43"/>
        <end position="67"/>
    </location>
</feature>
<reference evidence="2 3" key="1">
    <citation type="submission" date="2019-12" db="EMBL/GenBank/DDBJ databases">
        <title>Chromosome-level assembly of the Caenorhabditis remanei genome.</title>
        <authorList>
            <person name="Teterina A.A."/>
            <person name="Willis J.H."/>
            <person name="Phillips P.C."/>
        </authorList>
    </citation>
    <scope>NUCLEOTIDE SEQUENCE [LARGE SCALE GENOMIC DNA]</scope>
    <source>
        <strain evidence="2 3">PX506</strain>
        <tissue evidence="2">Whole organism</tissue>
    </source>
</reference>
<dbReference type="AlphaFoldDB" id="A0A6A5H9C9"/>
<dbReference type="EMBL" id="WUAV01000002">
    <property type="protein sequence ID" value="KAF1763785.1"/>
    <property type="molecule type" value="Genomic_DNA"/>
</dbReference>
<comment type="caution">
    <text evidence="2">The sequence shown here is derived from an EMBL/GenBank/DDBJ whole genome shotgun (WGS) entry which is preliminary data.</text>
</comment>
<sequence length="67" mass="7509">MKTHSIDNVSEELEVTEVISRANIHTDNQIFRDSGVSWLEDFQTSKDSSDSGATSSRIVFQMTDDVT</sequence>
<dbReference type="RefSeq" id="XP_053588408.1">
    <property type="nucleotide sequence ID" value="XM_053724214.1"/>
</dbReference>
<evidence type="ECO:0000313" key="2">
    <source>
        <dbReference type="EMBL" id="KAF1763785.1"/>
    </source>
</evidence>
<protein>
    <submittedName>
        <fullName evidence="2">Uncharacterized protein</fullName>
    </submittedName>
</protein>
<name>A0A6A5H9C9_CAERE</name>
<dbReference type="GeneID" id="78773684"/>
<gene>
    <name evidence="2" type="ORF">GCK72_003730</name>
</gene>
<organism evidence="2 3">
    <name type="scientific">Caenorhabditis remanei</name>
    <name type="common">Caenorhabditis vulgaris</name>
    <dbReference type="NCBI Taxonomy" id="31234"/>
    <lineage>
        <taxon>Eukaryota</taxon>
        <taxon>Metazoa</taxon>
        <taxon>Ecdysozoa</taxon>
        <taxon>Nematoda</taxon>
        <taxon>Chromadorea</taxon>
        <taxon>Rhabditida</taxon>
        <taxon>Rhabditina</taxon>
        <taxon>Rhabditomorpha</taxon>
        <taxon>Rhabditoidea</taxon>
        <taxon>Rhabditidae</taxon>
        <taxon>Peloderinae</taxon>
        <taxon>Caenorhabditis</taxon>
    </lineage>
</organism>
<evidence type="ECO:0000256" key="1">
    <source>
        <dbReference type="SAM" id="MobiDB-lite"/>
    </source>
</evidence>
<accession>A0A6A5H9C9</accession>